<dbReference type="EMBL" id="JAAGPU010000009">
    <property type="protein sequence ID" value="NEU04543.1"/>
    <property type="molecule type" value="Genomic_DNA"/>
</dbReference>
<keyword evidence="2" id="KW-0815">Transposition</keyword>
<proteinExistence type="inferred from homology"/>
<dbReference type="Proteomes" id="UP000481872">
    <property type="component" value="Unassembled WGS sequence"/>
</dbReference>
<evidence type="ECO:0000256" key="1">
    <source>
        <dbReference type="ARBA" id="ARBA00008761"/>
    </source>
</evidence>
<dbReference type="RefSeq" id="WP_199869632.1">
    <property type="nucleotide sequence ID" value="NZ_JAAGPU010000009.1"/>
</dbReference>
<comment type="similarity">
    <text evidence="1">In the C-terminal section; belongs to the transposase 35 family.</text>
</comment>
<dbReference type="InterPro" id="IPR001959">
    <property type="entry name" value="Transposase"/>
</dbReference>
<keyword evidence="3" id="KW-0238">DNA-binding</keyword>
<comment type="caution">
    <text evidence="7">The sequence shown here is derived from an EMBL/GenBank/DDBJ whole genome shotgun (WGS) entry which is preliminary data.</text>
</comment>
<feature type="domain" description="Cas12f1-like TNB" evidence="6">
    <location>
        <begin position="373"/>
        <end position="443"/>
    </location>
</feature>
<keyword evidence="4" id="KW-0233">DNA recombination</keyword>
<dbReference type="GO" id="GO:0003677">
    <property type="term" value="F:DNA binding"/>
    <property type="evidence" value="ECO:0007669"/>
    <property type="project" value="UniProtKB-KW"/>
</dbReference>
<dbReference type="GO" id="GO:0032196">
    <property type="term" value="P:transposition"/>
    <property type="evidence" value="ECO:0007669"/>
    <property type="project" value="UniProtKB-KW"/>
</dbReference>
<evidence type="ECO:0000313" key="7">
    <source>
        <dbReference type="EMBL" id="NEU04543.1"/>
    </source>
</evidence>
<organism evidence="7 8">
    <name type="scientific">Clostridium senegalense</name>
    <dbReference type="NCBI Taxonomy" id="1465809"/>
    <lineage>
        <taxon>Bacteria</taxon>
        <taxon>Bacillati</taxon>
        <taxon>Bacillota</taxon>
        <taxon>Clostridia</taxon>
        <taxon>Eubacteriales</taxon>
        <taxon>Clostridiaceae</taxon>
        <taxon>Clostridium</taxon>
    </lineage>
</organism>
<evidence type="ECO:0000256" key="2">
    <source>
        <dbReference type="ARBA" id="ARBA00022578"/>
    </source>
</evidence>
<dbReference type="NCBIfam" id="NF040570">
    <property type="entry name" value="guided_TnpB"/>
    <property type="match status" value="1"/>
</dbReference>
<reference evidence="7 8" key="1">
    <citation type="submission" date="2020-02" db="EMBL/GenBank/DDBJ databases">
        <title>Genome assembly of a novel Clostridium senegalense strain.</title>
        <authorList>
            <person name="Gupta T.B."/>
            <person name="Jauregui R."/>
            <person name="Maclean P."/>
            <person name="Nawarathana A."/>
            <person name="Brightwell G."/>
        </authorList>
    </citation>
    <scope>NUCLEOTIDE SEQUENCE [LARGE SCALE GENOMIC DNA]</scope>
    <source>
        <strain evidence="7 8">AGRFS4</strain>
    </source>
</reference>
<dbReference type="AlphaFoldDB" id="A0A6M0H378"/>
<feature type="domain" description="Probable transposase IS891/IS1136/IS1341" evidence="5">
    <location>
        <begin position="236"/>
        <end position="353"/>
    </location>
</feature>
<evidence type="ECO:0000259" key="5">
    <source>
        <dbReference type="Pfam" id="PF01385"/>
    </source>
</evidence>
<evidence type="ECO:0000259" key="6">
    <source>
        <dbReference type="Pfam" id="PF07282"/>
    </source>
</evidence>
<protein>
    <submittedName>
        <fullName evidence="7">IS200/IS605 family element transposase accessory protein TnpB</fullName>
    </submittedName>
</protein>
<dbReference type="Pfam" id="PF07282">
    <property type="entry name" value="Cas12f1-like_TNB"/>
    <property type="match status" value="1"/>
</dbReference>
<evidence type="ECO:0000313" key="8">
    <source>
        <dbReference type="Proteomes" id="UP000481872"/>
    </source>
</evidence>
<evidence type="ECO:0000256" key="3">
    <source>
        <dbReference type="ARBA" id="ARBA00023125"/>
    </source>
</evidence>
<dbReference type="InterPro" id="IPR010095">
    <property type="entry name" value="Cas12f1-like_TNB"/>
</dbReference>
<accession>A0A6M0H378</accession>
<name>A0A6M0H378_9CLOT</name>
<evidence type="ECO:0000256" key="4">
    <source>
        <dbReference type="ARBA" id="ARBA00023172"/>
    </source>
</evidence>
<gene>
    <name evidence="7" type="primary">tnpB</name>
    <name evidence="7" type="ORF">G3M99_06640</name>
</gene>
<dbReference type="Pfam" id="PF01385">
    <property type="entry name" value="OrfB_IS605"/>
    <property type="match status" value="1"/>
</dbReference>
<dbReference type="NCBIfam" id="TIGR01766">
    <property type="entry name" value="IS200/IS605 family accessory protein TnpB-like domain"/>
    <property type="match status" value="1"/>
</dbReference>
<sequence length="468" mass="54777">MVKKKDDTISRVEKHIIKPSHELYNYLDEYCFMSKNLYNYANYQIRQIFIITSKLAKDEKVNQEQLDYLKDINVKVDKFNELRKTNFEKARAKAPKENKEFKKKLKTIKYFDKDNKYPCYDFIEFLVKDGIDYKSLMAQVSQQTLKLLDKNWISFFEAIKKWSKNNIGFSGRPKLPKYLKKDGKTIVIFTNQNCKQSNNCIKMPTCFNQYELNTNIQGKLQQVRILPRNKYFILEVVYTMPKPQLKEDNNKYISIDIGLDNLAAITNNCSVTPIIISGRKLKSINKYYNKQVSHYREIAKRMNNLEWTNKMNRLTIKRNNMITDLIHKASKSVIDYALSCGTNTIIIGNNKDWKKESLMSKKVNQSFVGIPHQLFIEKIQYKAENLGLKVIITEESYTSGTSFLDNEEPIKENYNKSRRVKRGLFVSNTGRKINSDINGSLQIMKKVFPNVIDHGIEDFGLNPIRVGI</sequence>
<keyword evidence="8" id="KW-1185">Reference proteome</keyword>
<dbReference type="GO" id="GO:0006310">
    <property type="term" value="P:DNA recombination"/>
    <property type="evidence" value="ECO:0007669"/>
    <property type="project" value="UniProtKB-KW"/>
</dbReference>